<reference evidence="2 3" key="1">
    <citation type="submission" date="2021-01" db="EMBL/GenBank/DDBJ databases">
        <title>Whole genome shotgun sequence of Catellatospora coxensis NBRC 107359.</title>
        <authorList>
            <person name="Komaki H."/>
            <person name="Tamura T."/>
        </authorList>
    </citation>
    <scope>NUCLEOTIDE SEQUENCE [LARGE SCALE GENOMIC DNA]</scope>
    <source>
        <strain evidence="2 3">NBRC 107359</strain>
    </source>
</reference>
<dbReference type="AlphaFoldDB" id="A0A8J3P8X5"/>
<dbReference type="RefSeq" id="WP_203694951.1">
    <property type="nucleotide sequence ID" value="NZ_BAAALC010000001.1"/>
</dbReference>
<sequence length="61" mass="6566">MPTKKSTVQSPGEPAKKSGQYAPVKGGDEVTVPKGHRLPPNPKRGDWELVDPTKNKSGLED</sequence>
<organism evidence="2 3">
    <name type="scientific">Catellatospora coxensis</name>
    <dbReference type="NCBI Taxonomy" id="310354"/>
    <lineage>
        <taxon>Bacteria</taxon>
        <taxon>Bacillati</taxon>
        <taxon>Actinomycetota</taxon>
        <taxon>Actinomycetes</taxon>
        <taxon>Micromonosporales</taxon>
        <taxon>Micromonosporaceae</taxon>
        <taxon>Catellatospora</taxon>
    </lineage>
</organism>
<proteinExistence type="predicted"/>
<feature type="compositionally biased region" description="Polar residues" evidence="1">
    <location>
        <begin position="1"/>
        <end position="10"/>
    </location>
</feature>
<feature type="compositionally biased region" description="Basic and acidic residues" evidence="1">
    <location>
        <begin position="43"/>
        <end position="61"/>
    </location>
</feature>
<keyword evidence="3" id="KW-1185">Reference proteome</keyword>
<protein>
    <recommendedName>
        <fullName evidence="4">YjzC-like protein</fullName>
    </recommendedName>
</protein>
<accession>A0A8J3P8X5</accession>
<feature type="region of interest" description="Disordered" evidence="1">
    <location>
        <begin position="1"/>
        <end position="61"/>
    </location>
</feature>
<comment type="caution">
    <text evidence="2">The sequence shown here is derived from an EMBL/GenBank/DDBJ whole genome shotgun (WGS) entry which is preliminary data.</text>
</comment>
<evidence type="ECO:0008006" key="4">
    <source>
        <dbReference type="Google" id="ProtNLM"/>
    </source>
</evidence>
<evidence type="ECO:0000313" key="3">
    <source>
        <dbReference type="Proteomes" id="UP000630887"/>
    </source>
</evidence>
<dbReference type="Proteomes" id="UP000630887">
    <property type="component" value="Unassembled WGS sequence"/>
</dbReference>
<dbReference type="EMBL" id="BONI01000050">
    <property type="protein sequence ID" value="GIG08641.1"/>
    <property type="molecule type" value="Genomic_DNA"/>
</dbReference>
<name>A0A8J3P8X5_9ACTN</name>
<evidence type="ECO:0000313" key="2">
    <source>
        <dbReference type="EMBL" id="GIG08641.1"/>
    </source>
</evidence>
<evidence type="ECO:0000256" key="1">
    <source>
        <dbReference type="SAM" id="MobiDB-lite"/>
    </source>
</evidence>
<gene>
    <name evidence="2" type="ORF">Cco03nite_53410</name>
</gene>